<comment type="caution">
    <text evidence="1">The sequence shown here is derived from an EMBL/GenBank/DDBJ whole genome shotgun (WGS) entry which is preliminary data.</text>
</comment>
<protein>
    <submittedName>
        <fullName evidence="1">Uncharacterized protein</fullName>
    </submittedName>
</protein>
<evidence type="ECO:0000313" key="2">
    <source>
        <dbReference type="Proteomes" id="UP001215712"/>
    </source>
</evidence>
<sequence>MPAGSHLPLSPSTPLFTDTDLDAAAVPQDCFIRSFLTKVKTPRFKFIAPGLEVPHDKEAFAARQQFTKMWPYEQGSLPSVLLFAASATADLNTEIRWLFNGTYEDRQISMSDGDPVSTGMYSEPTHRSHYDTEETGFHLVLPFPLSRARLSDGSLVRADSYTQLFQHGNFHWFGGEWRAQRLERLFMRWTELIETGVWTVGKDGVEGLIDKFGDADDDNSWRYYWIPPDW</sequence>
<dbReference type="Proteomes" id="UP001215712">
    <property type="component" value="Unassembled WGS sequence"/>
</dbReference>
<organism evidence="1 2">
    <name type="scientific">Penicillium malachiteum</name>
    <dbReference type="NCBI Taxonomy" id="1324776"/>
    <lineage>
        <taxon>Eukaryota</taxon>
        <taxon>Fungi</taxon>
        <taxon>Dikarya</taxon>
        <taxon>Ascomycota</taxon>
        <taxon>Pezizomycotina</taxon>
        <taxon>Eurotiomycetes</taxon>
        <taxon>Eurotiomycetidae</taxon>
        <taxon>Eurotiales</taxon>
        <taxon>Aspergillaceae</taxon>
        <taxon>Penicillium</taxon>
    </lineage>
</organism>
<gene>
    <name evidence="1" type="ORF">N7493_011207</name>
</gene>
<keyword evidence="2" id="KW-1185">Reference proteome</keyword>
<proteinExistence type="predicted"/>
<reference evidence="1" key="1">
    <citation type="journal article" date="2023" name="IMA Fungus">
        <title>Comparative genomic study of the Penicillium genus elucidates a diverse pangenome and 15 lateral gene transfer events.</title>
        <authorList>
            <person name="Petersen C."/>
            <person name="Sorensen T."/>
            <person name="Nielsen M.R."/>
            <person name="Sondergaard T.E."/>
            <person name="Sorensen J.L."/>
            <person name="Fitzpatrick D.A."/>
            <person name="Frisvad J.C."/>
            <person name="Nielsen K.L."/>
        </authorList>
    </citation>
    <scope>NUCLEOTIDE SEQUENCE</scope>
    <source>
        <strain evidence="1">IBT 17514</strain>
    </source>
</reference>
<dbReference type="AlphaFoldDB" id="A0AAD6HBT3"/>
<accession>A0AAD6HBT3</accession>
<evidence type="ECO:0000313" key="1">
    <source>
        <dbReference type="EMBL" id="KAJ5704069.1"/>
    </source>
</evidence>
<reference evidence="1" key="2">
    <citation type="submission" date="2023-01" db="EMBL/GenBank/DDBJ databases">
        <authorList>
            <person name="Petersen C."/>
        </authorList>
    </citation>
    <scope>NUCLEOTIDE SEQUENCE</scope>
    <source>
        <strain evidence="1">IBT 17514</strain>
    </source>
</reference>
<name>A0AAD6HBT3_9EURO</name>
<dbReference type="EMBL" id="JAQJAN010000020">
    <property type="protein sequence ID" value="KAJ5704069.1"/>
    <property type="molecule type" value="Genomic_DNA"/>
</dbReference>